<sequence>MTDDFPTYRTRADLEKLLADGAVEGTSLEFKDSRALSKEDRNVADLCANVSALANSNGGQIIFGINENKKTKGPVVVDDGVEDPTVTREWIGQILNSRIHPRMSRYTIDQIDMGNGKFGFCISVPQSQTGPHQAPDKKYYKRFELEVRPMEDYEIRDVLNRATHPDLWVDFAFKSGDRAELEFDIRQDVSSPVRIFGTIKNRSAQPSFHTFFRLGVSASLGFNTVKPPWTMHRTQETTKYGKIQWTTQRTSSPPDFPIFKEVDQPLDGHGVTLQFHSRTMAQAHRWPLLIEIHSPGFSSLEAWYIDQQSTSLRLLQPGHPLLR</sequence>
<organism evidence="2 3">
    <name type="scientific">Tardiphaga robiniae</name>
    <dbReference type="NCBI Taxonomy" id="943830"/>
    <lineage>
        <taxon>Bacteria</taxon>
        <taxon>Pseudomonadati</taxon>
        <taxon>Pseudomonadota</taxon>
        <taxon>Alphaproteobacteria</taxon>
        <taxon>Hyphomicrobiales</taxon>
        <taxon>Nitrobacteraceae</taxon>
        <taxon>Tardiphaga</taxon>
    </lineage>
</organism>
<evidence type="ECO:0000313" key="3">
    <source>
        <dbReference type="Proteomes" id="UP000515291"/>
    </source>
</evidence>
<dbReference type="InterPro" id="IPR038461">
    <property type="entry name" value="Schlafen_AlbA_2_dom_sf"/>
</dbReference>
<dbReference type="EMBL" id="CP050292">
    <property type="protein sequence ID" value="QND70817.1"/>
    <property type="molecule type" value="Genomic_DNA"/>
</dbReference>
<feature type="domain" description="Schlafen AlbA-2" evidence="1">
    <location>
        <begin position="24"/>
        <end position="150"/>
    </location>
</feature>
<dbReference type="Proteomes" id="UP000515291">
    <property type="component" value="Chromosome"/>
</dbReference>
<dbReference type="PANTHER" id="PTHR30595:SF6">
    <property type="entry name" value="SCHLAFEN ALBA-2 DOMAIN-CONTAINING PROTEIN"/>
    <property type="match status" value="1"/>
</dbReference>
<keyword evidence="2" id="KW-0547">Nucleotide-binding</keyword>
<protein>
    <submittedName>
        <fullName evidence="2">ATP-binding protein</fullName>
    </submittedName>
</protein>
<dbReference type="InterPro" id="IPR007421">
    <property type="entry name" value="Schlafen_AlbA_2_dom"/>
</dbReference>
<gene>
    <name evidence="2" type="ORF">HB776_05890</name>
</gene>
<name>A0A7G6TVN5_9BRAD</name>
<dbReference type="Pfam" id="PF04326">
    <property type="entry name" value="SLFN_AlbA_2"/>
    <property type="match status" value="1"/>
</dbReference>
<dbReference type="Gene3D" id="3.30.950.30">
    <property type="entry name" value="Schlafen, AAA domain"/>
    <property type="match status" value="1"/>
</dbReference>
<dbReference type="PANTHER" id="PTHR30595">
    <property type="entry name" value="GLPR-RELATED TRANSCRIPTIONAL REPRESSOR"/>
    <property type="match status" value="1"/>
</dbReference>
<accession>A0A7G6TVN5</accession>
<dbReference type="GO" id="GO:0005524">
    <property type="term" value="F:ATP binding"/>
    <property type="evidence" value="ECO:0007669"/>
    <property type="project" value="UniProtKB-KW"/>
</dbReference>
<keyword evidence="2" id="KW-0067">ATP-binding</keyword>
<dbReference type="KEGG" id="trb:HB776_05890"/>
<proteinExistence type="predicted"/>
<dbReference type="AlphaFoldDB" id="A0A7G6TVN5"/>
<dbReference type="RefSeq" id="WP_184515999.1">
    <property type="nucleotide sequence ID" value="NZ_CP050292.1"/>
</dbReference>
<evidence type="ECO:0000259" key="1">
    <source>
        <dbReference type="Pfam" id="PF04326"/>
    </source>
</evidence>
<evidence type="ECO:0000313" key="2">
    <source>
        <dbReference type="EMBL" id="QND70817.1"/>
    </source>
</evidence>
<reference evidence="3" key="1">
    <citation type="journal article" date="2020" name="Mol. Plant Microbe">
        <title>Rhizobial microsymbionts of the narrowly endemic Oxytropis species growing in Kamchatka are characterized by significant genetic diversity and possess a set of genes that are associated with T3SS and T6SS secretion systems and can affect the development of symbiosis.</title>
        <authorList>
            <person name="Safronova V."/>
            <person name="Guro P."/>
            <person name="Sazanova A."/>
            <person name="Kuznetsova I."/>
            <person name="Belimov A."/>
            <person name="Yakubov V."/>
            <person name="Chirak E."/>
            <person name="Afonin A."/>
            <person name="Gogolev Y."/>
            <person name="Andronov E."/>
            <person name="Tikhonovich I."/>
        </authorList>
    </citation>
    <scope>NUCLEOTIDE SEQUENCE [LARGE SCALE GENOMIC DNA]</scope>
    <source>
        <strain evidence="3">581</strain>
    </source>
</reference>